<comment type="catalytic activity">
    <reaction evidence="7">
        <text>shikimate + NADP(+) = 3-dehydroshikimate + NADPH + H(+)</text>
        <dbReference type="Rhea" id="RHEA:17737"/>
        <dbReference type="ChEBI" id="CHEBI:15378"/>
        <dbReference type="ChEBI" id="CHEBI:16630"/>
        <dbReference type="ChEBI" id="CHEBI:36208"/>
        <dbReference type="ChEBI" id="CHEBI:57783"/>
        <dbReference type="ChEBI" id="CHEBI:58349"/>
        <dbReference type="EC" id="1.1.1.25"/>
    </reaction>
</comment>
<feature type="binding site" evidence="7">
    <location>
        <position position="253"/>
    </location>
    <ligand>
        <name>NADP(+)</name>
        <dbReference type="ChEBI" id="CHEBI:58349"/>
    </ligand>
</feature>
<dbReference type="InterPro" id="IPR013708">
    <property type="entry name" value="Shikimate_DH-bd_N"/>
</dbReference>
<keyword evidence="8" id="KW-0812">Transmembrane</keyword>
<dbReference type="RefSeq" id="WP_142767270.1">
    <property type="nucleotide sequence ID" value="NZ_CP041356.1"/>
</dbReference>
<evidence type="ECO:0000259" key="9">
    <source>
        <dbReference type="Pfam" id="PF08501"/>
    </source>
</evidence>
<dbReference type="HAMAP" id="MF_00222">
    <property type="entry name" value="Shikimate_DH_AroE"/>
    <property type="match status" value="1"/>
</dbReference>
<dbReference type="NCBIfam" id="NF001315">
    <property type="entry name" value="PRK00258.2-4"/>
    <property type="match status" value="1"/>
</dbReference>
<feature type="transmembrane region" description="Helical" evidence="8">
    <location>
        <begin position="127"/>
        <end position="148"/>
    </location>
</feature>
<dbReference type="InterPro" id="IPR046346">
    <property type="entry name" value="Aminoacid_DH-like_N_sf"/>
</dbReference>
<evidence type="ECO:0000256" key="8">
    <source>
        <dbReference type="SAM" id="Phobius"/>
    </source>
</evidence>
<dbReference type="CDD" id="cd01065">
    <property type="entry name" value="NAD_bind_Shikimate_DH"/>
    <property type="match status" value="1"/>
</dbReference>
<dbReference type="EMBL" id="CP041356">
    <property type="protein sequence ID" value="QDK71725.1"/>
    <property type="molecule type" value="Genomic_DNA"/>
</dbReference>
<feature type="active site" description="Proton acceptor" evidence="7">
    <location>
        <position position="71"/>
    </location>
</feature>
<dbReference type="InterPro" id="IPR041121">
    <property type="entry name" value="SDH_C"/>
</dbReference>
<evidence type="ECO:0000256" key="7">
    <source>
        <dbReference type="HAMAP-Rule" id="MF_00222"/>
    </source>
</evidence>
<gene>
    <name evidence="7" type="primary">aroE</name>
    <name evidence="11" type="ORF">FLP15_11780</name>
</gene>
<name>A0A514ZAX7_9LACT</name>
<dbReference type="EC" id="1.1.1.25" evidence="2 7"/>
<dbReference type="OrthoDB" id="9792692at2"/>
<dbReference type="NCBIfam" id="TIGR00507">
    <property type="entry name" value="aroE"/>
    <property type="match status" value="1"/>
</dbReference>
<dbReference type="GO" id="GO:0009423">
    <property type="term" value="P:chorismate biosynthetic process"/>
    <property type="evidence" value="ECO:0007669"/>
    <property type="project" value="UniProtKB-UniRule"/>
</dbReference>
<dbReference type="SUPFAM" id="SSF53223">
    <property type="entry name" value="Aminoacid dehydrogenase-like, N-terminal domain"/>
    <property type="match status" value="1"/>
</dbReference>
<comment type="subunit">
    <text evidence="7">Homodimer.</text>
</comment>
<keyword evidence="6 7" id="KW-0057">Aromatic amino acid biosynthesis</keyword>
<feature type="domain" description="SDH C-terminal" evidence="10">
    <location>
        <begin position="253"/>
        <end position="283"/>
    </location>
</feature>
<evidence type="ECO:0000256" key="4">
    <source>
        <dbReference type="ARBA" id="ARBA00022857"/>
    </source>
</evidence>
<comment type="similarity">
    <text evidence="7">Belongs to the shikimate dehydrogenase family.</text>
</comment>
<evidence type="ECO:0000313" key="11">
    <source>
        <dbReference type="EMBL" id="QDK71725.1"/>
    </source>
</evidence>
<keyword evidence="4 7" id="KW-0521">NADP</keyword>
<sequence length="294" mass="32388">MEINGYTRMAAVVAQPIKHSLSPFIHNLAFELTNENGVYLAWEVESEDLGAIIENVKRLNMYGVNISMPYKRDVIDFVDYLTDEARLIGAVNTVVNFDGELIGHNTDGIGFFKALDQFDFDVKNQTMTMIGGGGAAIAIIAQAALLGVKKINVLARRSQSFESLSARLEKLSALTETEILLTDLSVTDEIQKQLTESQLLVNATSVGMDGESQPLPNELRLSEHCLVVDAIYKVPETPFLRWAKAQGATTANGLGMLLHQAAASFEMWTGKKMPTNKIEQKLRDKIHMNKGDGE</sequence>
<dbReference type="SUPFAM" id="SSF51735">
    <property type="entry name" value="NAD(P)-binding Rossmann-fold domains"/>
    <property type="match status" value="1"/>
</dbReference>
<dbReference type="AlphaFoldDB" id="A0A514ZAX7"/>
<dbReference type="PANTHER" id="PTHR21089:SF1">
    <property type="entry name" value="BIFUNCTIONAL 3-DEHYDROQUINATE DEHYDRATASE_SHIKIMATE DEHYDROGENASE, CHLOROPLASTIC"/>
    <property type="match status" value="1"/>
</dbReference>
<feature type="binding site" evidence="7">
    <location>
        <position position="107"/>
    </location>
    <ligand>
        <name>shikimate</name>
        <dbReference type="ChEBI" id="CHEBI:36208"/>
    </ligand>
</feature>
<feature type="binding site" evidence="7">
    <location>
        <begin position="131"/>
        <end position="135"/>
    </location>
    <ligand>
        <name>NADP(+)</name>
        <dbReference type="ChEBI" id="CHEBI:58349"/>
    </ligand>
</feature>
<evidence type="ECO:0000313" key="12">
    <source>
        <dbReference type="Proteomes" id="UP000315128"/>
    </source>
</evidence>
<keyword evidence="12" id="KW-1185">Reference proteome</keyword>
<dbReference type="Pfam" id="PF18317">
    <property type="entry name" value="SDH_C"/>
    <property type="match status" value="1"/>
</dbReference>
<evidence type="ECO:0000256" key="1">
    <source>
        <dbReference type="ARBA" id="ARBA00004871"/>
    </source>
</evidence>
<protein>
    <recommendedName>
        <fullName evidence="2 7">Shikimate dehydrogenase (NADP(+))</fullName>
        <shortName evidence="7">SDH</shortName>
        <ecNumber evidence="2 7">1.1.1.25</ecNumber>
    </recommendedName>
</protein>
<dbReference type="Gene3D" id="3.40.50.720">
    <property type="entry name" value="NAD(P)-binding Rossmann-like Domain"/>
    <property type="match status" value="1"/>
</dbReference>
<evidence type="ECO:0000256" key="3">
    <source>
        <dbReference type="ARBA" id="ARBA00022605"/>
    </source>
</evidence>
<feature type="binding site" evidence="7">
    <location>
        <begin position="20"/>
        <end position="22"/>
    </location>
    <ligand>
        <name>shikimate</name>
        <dbReference type="ChEBI" id="CHEBI:36208"/>
    </ligand>
</feature>
<dbReference type="Pfam" id="PF08501">
    <property type="entry name" value="Shikimate_dh_N"/>
    <property type="match status" value="1"/>
</dbReference>
<reference evidence="11 12" key="1">
    <citation type="submission" date="2019-07" db="EMBL/GenBank/DDBJ databases">
        <title>Genome sequencing of KACC 19320.</title>
        <authorList>
            <person name="Heo J."/>
            <person name="Kim S.-J."/>
            <person name="Kim J.-S."/>
            <person name="Hong S.-B."/>
            <person name="Kwon S.-W."/>
        </authorList>
    </citation>
    <scope>NUCLEOTIDE SEQUENCE [LARGE SCALE GENOMIC DNA]</scope>
    <source>
        <strain evidence="11 12">KACC 19320</strain>
    </source>
</reference>
<keyword evidence="8" id="KW-0472">Membrane</keyword>
<dbReference type="GO" id="GO:0004764">
    <property type="term" value="F:shikimate 3-dehydrogenase (NADP+) activity"/>
    <property type="evidence" value="ECO:0007669"/>
    <property type="project" value="UniProtKB-UniRule"/>
</dbReference>
<dbReference type="GO" id="GO:0009073">
    <property type="term" value="P:aromatic amino acid family biosynthetic process"/>
    <property type="evidence" value="ECO:0007669"/>
    <property type="project" value="UniProtKB-KW"/>
</dbReference>
<dbReference type="UniPathway" id="UPA00053">
    <property type="reaction ID" value="UER00087"/>
</dbReference>
<keyword evidence="5 7" id="KW-0560">Oxidoreductase</keyword>
<comment type="function">
    <text evidence="7">Involved in the biosynthesis of the chorismate, which leads to the biosynthesis of aromatic amino acids. Catalyzes the reversible NADPH linked reduction of 3-dehydroshikimate (DHSA) to yield shikimate (SA).</text>
</comment>
<dbReference type="GO" id="GO:0008652">
    <property type="term" value="P:amino acid biosynthetic process"/>
    <property type="evidence" value="ECO:0007669"/>
    <property type="project" value="UniProtKB-KW"/>
</dbReference>
<dbReference type="Gene3D" id="3.40.50.10860">
    <property type="entry name" value="Leucine Dehydrogenase, chain A, domain 1"/>
    <property type="match status" value="1"/>
</dbReference>
<accession>A0A514ZAX7</accession>
<comment type="pathway">
    <text evidence="1 7">Metabolic intermediate biosynthesis; chorismate biosynthesis; chorismate from D-erythrose 4-phosphate and phosphoenolpyruvate: step 4/7.</text>
</comment>
<dbReference type="InterPro" id="IPR036291">
    <property type="entry name" value="NAD(P)-bd_dom_sf"/>
</dbReference>
<dbReference type="InterPro" id="IPR022893">
    <property type="entry name" value="Shikimate_DH_fam"/>
</dbReference>
<feature type="binding site" evidence="7">
    <location>
        <position position="83"/>
    </location>
    <ligand>
        <name>NADP(+)</name>
        <dbReference type="ChEBI" id="CHEBI:58349"/>
    </ligand>
</feature>
<organism evidence="11 12">
    <name type="scientific">Lactococcus protaetiae</name>
    <dbReference type="NCBI Taxonomy" id="2592653"/>
    <lineage>
        <taxon>Bacteria</taxon>
        <taxon>Bacillati</taxon>
        <taxon>Bacillota</taxon>
        <taxon>Bacilli</taxon>
        <taxon>Lactobacillales</taxon>
        <taxon>Streptococcaceae</taxon>
        <taxon>Lactococcus</taxon>
    </lineage>
</organism>
<evidence type="ECO:0000256" key="5">
    <source>
        <dbReference type="ARBA" id="ARBA00023002"/>
    </source>
</evidence>
<keyword evidence="8" id="KW-1133">Transmembrane helix</keyword>
<dbReference type="GO" id="GO:0019632">
    <property type="term" value="P:shikimate metabolic process"/>
    <property type="evidence" value="ECO:0007669"/>
    <property type="project" value="InterPro"/>
</dbReference>
<feature type="binding site" evidence="7">
    <location>
        <position position="67"/>
    </location>
    <ligand>
        <name>shikimate</name>
        <dbReference type="ChEBI" id="CHEBI:36208"/>
    </ligand>
</feature>
<feature type="binding site" evidence="7">
    <location>
        <position position="92"/>
    </location>
    <ligand>
        <name>shikimate</name>
        <dbReference type="ChEBI" id="CHEBI:36208"/>
    </ligand>
</feature>
<feature type="binding site" evidence="7">
    <location>
        <position position="260"/>
    </location>
    <ligand>
        <name>shikimate</name>
        <dbReference type="ChEBI" id="CHEBI:36208"/>
    </ligand>
</feature>
<feature type="domain" description="Shikimate dehydrogenase substrate binding N-terminal" evidence="9">
    <location>
        <begin position="12"/>
        <end position="94"/>
    </location>
</feature>
<dbReference type="KEGG" id="lack:FLP15_11780"/>
<dbReference type="PANTHER" id="PTHR21089">
    <property type="entry name" value="SHIKIMATE DEHYDROGENASE"/>
    <property type="match status" value="1"/>
</dbReference>
<keyword evidence="3 7" id="KW-0028">Amino-acid biosynthesis</keyword>
<dbReference type="InterPro" id="IPR011342">
    <property type="entry name" value="Shikimate_DH"/>
</dbReference>
<feature type="binding site" evidence="7">
    <location>
        <position position="232"/>
    </location>
    <ligand>
        <name>shikimate</name>
        <dbReference type="ChEBI" id="CHEBI:36208"/>
    </ligand>
</feature>
<comment type="caution">
    <text evidence="7">Lacks conserved residue(s) required for the propagation of feature annotation.</text>
</comment>
<proteinExistence type="inferred from homology"/>
<dbReference type="Proteomes" id="UP000315128">
    <property type="component" value="Chromosome"/>
</dbReference>
<evidence type="ECO:0000256" key="2">
    <source>
        <dbReference type="ARBA" id="ARBA00012962"/>
    </source>
</evidence>
<evidence type="ECO:0000259" key="10">
    <source>
        <dbReference type="Pfam" id="PF18317"/>
    </source>
</evidence>
<feature type="binding site" evidence="7">
    <location>
        <position position="230"/>
    </location>
    <ligand>
        <name>NADP(+)</name>
        <dbReference type="ChEBI" id="CHEBI:58349"/>
    </ligand>
</feature>
<evidence type="ECO:0000256" key="6">
    <source>
        <dbReference type="ARBA" id="ARBA00023141"/>
    </source>
</evidence>
<dbReference type="GO" id="GO:0050661">
    <property type="term" value="F:NADP binding"/>
    <property type="evidence" value="ECO:0007669"/>
    <property type="project" value="InterPro"/>
</dbReference>